<sequence>MVSVKWLGHAAWLTTFKDTKIIIDPFLTNNPKAAMKADDVKADMVLVTHNHFDHLGDAFSIAKRNNAKLVGKFELSLDAQKAGIPDANAIGMNIGSMAKFGSLEIAMVPAIHSGNEGGFIIKGDGKTIYHAGDTALFSDMQLIKKLYKPDIAMLPIGGFFTMGPNEAAIAAKYIGAKIVFPMHYNTFPPIAQDANKFAKMVKGSKVIVLEPGQEREI</sequence>
<dbReference type="InterPro" id="IPR022877">
    <property type="entry name" value="UPF0173"/>
</dbReference>
<keyword evidence="1 2" id="KW-0378">Hydrolase</keyword>
<dbReference type="InterPro" id="IPR001279">
    <property type="entry name" value="Metallo-B-lactamas"/>
</dbReference>
<dbReference type="NCBIfam" id="NF001911">
    <property type="entry name" value="PRK00685.1"/>
    <property type="match status" value="1"/>
</dbReference>
<dbReference type="HAMAP" id="MF_00457">
    <property type="entry name" value="UPF0173"/>
    <property type="match status" value="1"/>
</dbReference>
<feature type="domain" description="Metallo-beta-lactamase" evidence="3">
    <location>
        <begin position="8"/>
        <end position="183"/>
    </location>
</feature>
<proteinExistence type="inferred from homology"/>
<dbReference type="InterPro" id="IPR036866">
    <property type="entry name" value="RibonucZ/Hydroxyglut_hydro"/>
</dbReference>
<dbReference type="Proteomes" id="UP000009375">
    <property type="component" value="Unassembled WGS sequence"/>
</dbReference>
<evidence type="ECO:0000259" key="3">
    <source>
        <dbReference type="SMART" id="SM00849"/>
    </source>
</evidence>
<dbReference type="Gene3D" id="3.60.15.10">
    <property type="entry name" value="Ribonuclease Z/Hydroxyacylglutathione hydrolase-like"/>
    <property type="match status" value="1"/>
</dbReference>
<dbReference type="PANTHER" id="PTHR43546">
    <property type="entry name" value="UPF0173 METAL-DEPENDENT HYDROLASE MJ1163-RELATED"/>
    <property type="match status" value="1"/>
</dbReference>
<dbReference type="InterPro" id="IPR050114">
    <property type="entry name" value="UPF0173_UPF0282_UlaG_hydrolase"/>
</dbReference>
<comment type="similarity">
    <text evidence="2">Belongs to the UPF0173 family.</text>
</comment>
<protein>
    <recommendedName>
        <fullName evidence="2">UPF0173 metal-dependent hydrolase BJBARM4_0277</fullName>
    </recommendedName>
</protein>
<organism evidence="4 5">
    <name type="scientific">Candidatus Parvarchaeum acidiphilum ARMAN-4</name>
    <dbReference type="NCBI Taxonomy" id="662760"/>
    <lineage>
        <taxon>Archaea</taxon>
        <taxon>Candidatus Parvarchaeota</taxon>
        <taxon>Candidatus Parvarchaeum</taxon>
    </lineage>
</organism>
<reference evidence="4 5" key="1">
    <citation type="journal article" date="2010" name="Proc. Natl. Acad. Sci. U.S.A.">
        <title>Enigmatic, ultrasmall, uncultivated Archaea.</title>
        <authorList>
            <person name="Baker B.J."/>
            <person name="Comolli L.R."/>
            <person name="Dick G.J."/>
            <person name="Hauser L.J."/>
            <person name="Hyatt D."/>
            <person name="Dill B.D."/>
            <person name="Land M.L."/>
            <person name="Verberkmoes N.C."/>
            <person name="Hettich R.L."/>
            <person name="Banfield J.F."/>
        </authorList>
    </citation>
    <scope>NUCLEOTIDE SEQUENCE [LARGE SCALE GENOMIC DNA]</scope>
</reference>
<dbReference type="SMART" id="SM00849">
    <property type="entry name" value="Lactamase_B"/>
    <property type="match status" value="1"/>
</dbReference>
<dbReference type="SUPFAM" id="SSF56281">
    <property type="entry name" value="Metallo-hydrolase/oxidoreductase"/>
    <property type="match status" value="1"/>
</dbReference>
<gene>
    <name evidence="4" type="ORF">BJBARM4_0277</name>
</gene>
<evidence type="ECO:0000313" key="4">
    <source>
        <dbReference type="EMBL" id="EEZ93081.1"/>
    </source>
</evidence>
<dbReference type="AlphaFoldDB" id="D2EEX5"/>
<evidence type="ECO:0000256" key="1">
    <source>
        <dbReference type="ARBA" id="ARBA00022801"/>
    </source>
</evidence>
<accession>D2EEX5</accession>
<evidence type="ECO:0000256" key="2">
    <source>
        <dbReference type="HAMAP-Rule" id="MF_00457"/>
    </source>
</evidence>
<dbReference type="EMBL" id="GG730042">
    <property type="protein sequence ID" value="EEZ93081.1"/>
    <property type="molecule type" value="Genomic_DNA"/>
</dbReference>
<name>D2EEX5_PARA4</name>
<dbReference type="Pfam" id="PF13483">
    <property type="entry name" value="Lactamase_B_3"/>
    <property type="match status" value="1"/>
</dbReference>
<dbReference type="GO" id="GO:0016787">
    <property type="term" value="F:hydrolase activity"/>
    <property type="evidence" value="ECO:0007669"/>
    <property type="project" value="UniProtKB-UniRule"/>
</dbReference>
<dbReference type="PANTHER" id="PTHR43546:SF3">
    <property type="entry name" value="UPF0173 METAL-DEPENDENT HYDROLASE MJ1163"/>
    <property type="match status" value="1"/>
</dbReference>
<evidence type="ECO:0000313" key="5">
    <source>
        <dbReference type="Proteomes" id="UP000009375"/>
    </source>
</evidence>